<dbReference type="Proteomes" id="UP000664534">
    <property type="component" value="Unassembled WGS sequence"/>
</dbReference>
<feature type="domain" description="GST N-terminal" evidence="1">
    <location>
        <begin position="1"/>
        <end position="80"/>
    </location>
</feature>
<feature type="domain" description="GST C-terminal" evidence="2">
    <location>
        <begin position="86"/>
        <end position="220"/>
    </location>
</feature>
<protein>
    <recommendedName>
        <fullName evidence="5">Glutathione S-transferase</fullName>
    </recommendedName>
</protein>
<gene>
    <name evidence="3" type="ORF">IMSHALPRED_009760</name>
</gene>
<dbReference type="SUPFAM" id="SSF47616">
    <property type="entry name" value="GST C-terminal domain-like"/>
    <property type="match status" value="1"/>
</dbReference>
<dbReference type="AlphaFoldDB" id="A0A8H3IZ83"/>
<dbReference type="PANTHER" id="PTHR43968">
    <property type="match status" value="1"/>
</dbReference>
<organism evidence="3 4">
    <name type="scientific">Imshaugia aleurites</name>
    <dbReference type="NCBI Taxonomy" id="172621"/>
    <lineage>
        <taxon>Eukaryota</taxon>
        <taxon>Fungi</taxon>
        <taxon>Dikarya</taxon>
        <taxon>Ascomycota</taxon>
        <taxon>Pezizomycotina</taxon>
        <taxon>Lecanoromycetes</taxon>
        <taxon>OSLEUM clade</taxon>
        <taxon>Lecanoromycetidae</taxon>
        <taxon>Lecanorales</taxon>
        <taxon>Lecanorineae</taxon>
        <taxon>Parmeliaceae</taxon>
        <taxon>Imshaugia</taxon>
    </lineage>
</organism>
<name>A0A8H3IZ83_9LECA</name>
<dbReference type="OrthoDB" id="249703at2759"/>
<evidence type="ECO:0000313" key="4">
    <source>
        <dbReference type="Proteomes" id="UP000664534"/>
    </source>
</evidence>
<sequence>MLTLLSATPSPYARKNRIALLEKSIPFVLRSEIPWESSTQTPLYNPLEKLPVLLFDDGRPPLYESWLIQEWIVREYEGVGPRLMPQGWEEALAARRVQVVADGGCDAMGLAFFETSRGELQSSEWLARQLRKVQGAIRAMDGFVKARRRGSDFLIGDELSIADIAAGAMLGMMDMVESQFGLVQWSEEFPELRKWWEWLEERESFRETRPVMFELSEKVA</sequence>
<dbReference type="InterPro" id="IPR010987">
    <property type="entry name" value="Glutathione-S-Trfase_C-like"/>
</dbReference>
<dbReference type="InterPro" id="IPR036282">
    <property type="entry name" value="Glutathione-S-Trfase_C_sf"/>
</dbReference>
<dbReference type="InterPro" id="IPR036249">
    <property type="entry name" value="Thioredoxin-like_sf"/>
</dbReference>
<dbReference type="Gene3D" id="3.40.30.10">
    <property type="entry name" value="Glutaredoxin"/>
    <property type="match status" value="1"/>
</dbReference>
<reference evidence="3" key="1">
    <citation type="submission" date="2021-03" db="EMBL/GenBank/DDBJ databases">
        <authorList>
            <person name="Tagirdzhanova G."/>
        </authorList>
    </citation>
    <scope>NUCLEOTIDE SEQUENCE</scope>
</reference>
<evidence type="ECO:0008006" key="5">
    <source>
        <dbReference type="Google" id="ProtNLM"/>
    </source>
</evidence>
<dbReference type="Pfam" id="PF13409">
    <property type="entry name" value="GST_N_2"/>
    <property type="match status" value="1"/>
</dbReference>
<dbReference type="InterPro" id="IPR040079">
    <property type="entry name" value="Glutathione_S-Trfase"/>
</dbReference>
<evidence type="ECO:0000259" key="2">
    <source>
        <dbReference type="PROSITE" id="PS50405"/>
    </source>
</evidence>
<accession>A0A8H3IZ83</accession>
<dbReference type="InterPro" id="IPR004046">
    <property type="entry name" value="GST_C"/>
</dbReference>
<dbReference type="Gene3D" id="1.20.1050.10">
    <property type="match status" value="1"/>
</dbReference>
<keyword evidence="4" id="KW-1185">Reference proteome</keyword>
<dbReference type="PANTHER" id="PTHR43968:SF6">
    <property type="entry name" value="GLUTATHIONE S-TRANSFERASE OMEGA"/>
    <property type="match status" value="1"/>
</dbReference>
<dbReference type="GO" id="GO:0005737">
    <property type="term" value="C:cytoplasm"/>
    <property type="evidence" value="ECO:0007669"/>
    <property type="project" value="TreeGrafter"/>
</dbReference>
<comment type="caution">
    <text evidence="3">The sequence shown here is derived from an EMBL/GenBank/DDBJ whole genome shotgun (WGS) entry which is preliminary data.</text>
</comment>
<evidence type="ECO:0000259" key="1">
    <source>
        <dbReference type="PROSITE" id="PS50404"/>
    </source>
</evidence>
<dbReference type="SUPFAM" id="SSF52833">
    <property type="entry name" value="Thioredoxin-like"/>
    <property type="match status" value="1"/>
</dbReference>
<dbReference type="InterPro" id="IPR004045">
    <property type="entry name" value="Glutathione_S-Trfase_N"/>
</dbReference>
<dbReference type="EMBL" id="CAJPDT010000077">
    <property type="protein sequence ID" value="CAF9934554.1"/>
    <property type="molecule type" value="Genomic_DNA"/>
</dbReference>
<dbReference type="Pfam" id="PF00043">
    <property type="entry name" value="GST_C"/>
    <property type="match status" value="1"/>
</dbReference>
<dbReference type="PROSITE" id="PS50404">
    <property type="entry name" value="GST_NTER"/>
    <property type="match status" value="1"/>
</dbReference>
<proteinExistence type="predicted"/>
<evidence type="ECO:0000313" key="3">
    <source>
        <dbReference type="EMBL" id="CAF9934554.1"/>
    </source>
</evidence>
<dbReference type="SFLD" id="SFLDS00019">
    <property type="entry name" value="Glutathione_Transferase_(cytos"/>
    <property type="match status" value="1"/>
</dbReference>
<dbReference type="PROSITE" id="PS50405">
    <property type="entry name" value="GST_CTER"/>
    <property type="match status" value="1"/>
</dbReference>
<dbReference type="InterPro" id="IPR050983">
    <property type="entry name" value="GST_Omega/HSP26"/>
</dbReference>